<dbReference type="AlphaFoldDB" id="A0A2M3ZRB4"/>
<feature type="chain" id="PRO_5014869546" evidence="1">
    <location>
        <begin position="21"/>
        <end position="80"/>
    </location>
</feature>
<sequence length="80" mass="9211">MMLPQRMLLLLLHCAHVTMGMNSGDSHTTISTIADLDYFTMLLKLSTLQQRRRRHAGACRKITYRATREESMLYAVAKLQ</sequence>
<name>A0A2M3ZRB4_9DIPT</name>
<evidence type="ECO:0000256" key="1">
    <source>
        <dbReference type="SAM" id="SignalP"/>
    </source>
</evidence>
<proteinExistence type="predicted"/>
<keyword evidence="1" id="KW-0732">Signal</keyword>
<protein>
    <submittedName>
        <fullName evidence="2">Putative secreted peptide</fullName>
    </submittedName>
</protein>
<accession>A0A2M3ZRB4</accession>
<reference evidence="2" key="1">
    <citation type="submission" date="2018-01" db="EMBL/GenBank/DDBJ databases">
        <title>An insight into the sialome of Amazonian anophelines.</title>
        <authorList>
            <person name="Ribeiro J.M."/>
            <person name="Scarpassa V."/>
            <person name="Calvo E."/>
        </authorList>
    </citation>
    <scope>NUCLEOTIDE SEQUENCE</scope>
    <source>
        <tissue evidence="2">Salivary glands</tissue>
    </source>
</reference>
<organism evidence="2">
    <name type="scientific">Anopheles braziliensis</name>
    <dbReference type="NCBI Taxonomy" id="58242"/>
    <lineage>
        <taxon>Eukaryota</taxon>
        <taxon>Metazoa</taxon>
        <taxon>Ecdysozoa</taxon>
        <taxon>Arthropoda</taxon>
        <taxon>Hexapoda</taxon>
        <taxon>Insecta</taxon>
        <taxon>Pterygota</taxon>
        <taxon>Neoptera</taxon>
        <taxon>Endopterygota</taxon>
        <taxon>Diptera</taxon>
        <taxon>Nematocera</taxon>
        <taxon>Culicoidea</taxon>
        <taxon>Culicidae</taxon>
        <taxon>Anophelinae</taxon>
        <taxon>Anopheles</taxon>
    </lineage>
</organism>
<feature type="signal peptide" evidence="1">
    <location>
        <begin position="1"/>
        <end position="20"/>
    </location>
</feature>
<dbReference type="EMBL" id="GGFM01010292">
    <property type="protein sequence ID" value="MBW31043.1"/>
    <property type="molecule type" value="Transcribed_RNA"/>
</dbReference>
<evidence type="ECO:0000313" key="2">
    <source>
        <dbReference type="EMBL" id="MBW31043.1"/>
    </source>
</evidence>